<dbReference type="InterPro" id="IPR011250">
    <property type="entry name" value="OMP/PagP_B-barrel"/>
</dbReference>
<evidence type="ECO:0000313" key="7">
    <source>
        <dbReference type="Proteomes" id="UP000305874"/>
    </source>
</evidence>
<proteinExistence type="predicted"/>
<reference evidence="4 6" key="1">
    <citation type="journal article" date="2015" name="BMC Genomics">
        <title>Genome mining reveals unlocked bioactive potential of marine Gram-negative bacteria.</title>
        <authorList>
            <person name="Machado H."/>
            <person name="Sonnenschein E.C."/>
            <person name="Melchiorsen J."/>
            <person name="Gram L."/>
        </authorList>
    </citation>
    <scope>NUCLEOTIDE SEQUENCE [LARGE SCALE GENOMIC DNA]</scope>
    <source>
        <strain evidence="4 6">S3137</strain>
    </source>
</reference>
<dbReference type="EMBL" id="PNCG01000002">
    <property type="protein sequence ID" value="TMP88758.1"/>
    <property type="molecule type" value="Genomic_DNA"/>
</dbReference>
<dbReference type="Gene3D" id="2.40.160.20">
    <property type="match status" value="1"/>
</dbReference>
<feature type="region of interest" description="Disordered" evidence="2">
    <location>
        <begin position="1"/>
        <end position="20"/>
    </location>
</feature>
<dbReference type="Proteomes" id="UP000305874">
    <property type="component" value="Unassembled WGS sequence"/>
</dbReference>
<evidence type="ECO:0000256" key="1">
    <source>
        <dbReference type="ARBA" id="ARBA00022729"/>
    </source>
</evidence>
<dbReference type="PATRIC" id="fig|151081.8.peg.403"/>
<evidence type="ECO:0000256" key="2">
    <source>
        <dbReference type="SAM" id="MobiDB-lite"/>
    </source>
</evidence>
<sequence>MALTTTTAMAAPSSYEPSSEVNPRFYTGIGYGQYSFEFDNDDLDTEFDDDAGMLEAYVGTQLNDYWSFELGYHNFDEVSDIDQQAELDGVSLSTKLALPVSERFKVYATAGWLEWDADLRAQLDDLTIATTQADGGDVFYGAGVQFAMTEQVRFNLEYERYELDEQIDPEMDVASVSVEYLF</sequence>
<reference evidence="5" key="4">
    <citation type="submission" date="2019-09" db="EMBL/GenBank/DDBJ databases">
        <title>Co-occurence of chitin degradation, pigmentation and bioactivity in marine Pseudoalteromonas.</title>
        <authorList>
            <person name="Sonnenschein E.C."/>
            <person name="Bech P.K."/>
        </authorList>
    </citation>
    <scope>NUCLEOTIDE SEQUENCE</scope>
    <source>
        <strain evidence="5">S2897</strain>
    </source>
</reference>
<name>A0A0F4PX46_9GAMM</name>
<reference evidence="5 7" key="2">
    <citation type="submission" date="2017-12" db="EMBL/GenBank/DDBJ databases">
        <authorList>
            <person name="Paulsen S."/>
            <person name="Gram L.K."/>
        </authorList>
    </citation>
    <scope>NUCLEOTIDE SEQUENCE [LARGE SCALE GENOMIC DNA]</scope>
    <source>
        <strain evidence="5 7">S2897</strain>
    </source>
</reference>
<dbReference type="Proteomes" id="UP000033664">
    <property type="component" value="Unassembled WGS sequence"/>
</dbReference>
<dbReference type="STRING" id="151081.TW72_08910"/>
<evidence type="ECO:0000313" key="4">
    <source>
        <dbReference type="EMBL" id="KJY99967.1"/>
    </source>
</evidence>
<gene>
    <name evidence="5" type="ORF">CWC05_03195</name>
    <name evidence="4" type="ORF">TW72_08910</name>
</gene>
<protein>
    <submittedName>
        <fullName evidence="4">TonB-dependent receptor</fullName>
    </submittedName>
</protein>
<dbReference type="SUPFAM" id="SSF56925">
    <property type="entry name" value="OMPA-like"/>
    <property type="match status" value="1"/>
</dbReference>
<feature type="domain" description="Outer membrane protein beta-barrel" evidence="3">
    <location>
        <begin position="7"/>
        <end position="182"/>
    </location>
</feature>
<comment type="caution">
    <text evidence="4">The sequence shown here is derived from an EMBL/GenBank/DDBJ whole genome shotgun (WGS) entry which is preliminary data.</text>
</comment>
<keyword evidence="6" id="KW-1185">Reference proteome</keyword>
<evidence type="ECO:0000259" key="3">
    <source>
        <dbReference type="Pfam" id="PF13505"/>
    </source>
</evidence>
<feature type="compositionally biased region" description="Low complexity" evidence="2">
    <location>
        <begin position="1"/>
        <end position="11"/>
    </location>
</feature>
<dbReference type="GO" id="GO:0019867">
    <property type="term" value="C:outer membrane"/>
    <property type="evidence" value="ECO:0007669"/>
    <property type="project" value="InterPro"/>
</dbReference>
<keyword evidence="1" id="KW-0732">Signal</keyword>
<dbReference type="EMBL" id="JXXZ01000007">
    <property type="protein sequence ID" value="KJY99967.1"/>
    <property type="molecule type" value="Genomic_DNA"/>
</dbReference>
<dbReference type="NCBIfam" id="TIGR01414">
    <property type="entry name" value="autotrans_barl"/>
    <property type="match status" value="1"/>
</dbReference>
<reference evidence="7" key="3">
    <citation type="submission" date="2019-06" db="EMBL/GenBank/DDBJ databases">
        <title>Co-occurence of chitin degradation, pigmentation and bioactivity in marine Pseudoalteromonas.</title>
        <authorList>
            <person name="Sonnenschein E.C."/>
            <person name="Bech P.K."/>
        </authorList>
    </citation>
    <scope>NUCLEOTIDE SEQUENCE [LARGE SCALE GENOMIC DNA]</scope>
    <source>
        <strain evidence="7">S2897</strain>
    </source>
</reference>
<dbReference type="AlphaFoldDB" id="A0A0F4PX46"/>
<accession>A0A0F4PX46</accession>
<dbReference type="OrthoDB" id="7620169at2"/>
<evidence type="ECO:0000313" key="6">
    <source>
        <dbReference type="Proteomes" id="UP000033664"/>
    </source>
</evidence>
<dbReference type="InterPro" id="IPR006315">
    <property type="entry name" value="OM_autotransptr_brl_dom"/>
</dbReference>
<organism evidence="4 6">
    <name type="scientific">Pseudoalteromonas ruthenica</name>
    <dbReference type="NCBI Taxonomy" id="151081"/>
    <lineage>
        <taxon>Bacteria</taxon>
        <taxon>Pseudomonadati</taxon>
        <taxon>Pseudomonadota</taxon>
        <taxon>Gammaproteobacteria</taxon>
        <taxon>Alteromonadales</taxon>
        <taxon>Pseudoalteromonadaceae</taxon>
        <taxon>Pseudoalteromonas</taxon>
    </lineage>
</organism>
<evidence type="ECO:0000313" key="5">
    <source>
        <dbReference type="EMBL" id="TMP88758.1"/>
    </source>
</evidence>
<dbReference type="eggNOG" id="COG3637">
    <property type="taxonomic scope" value="Bacteria"/>
</dbReference>
<keyword evidence="4" id="KW-0675">Receptor</keyword>
<dbReference type="Pfam" id="PF13505">
    <property type="entry name" value="OMP_b-brl"/>
    <property type="match status" value="1"/>
</dbReference>
<dbReference type="InterPro" id="IPR027385">
    <property type="entry name" value="Beta-barrel_OMP"/>
</dbReference>